<feature type="compositionally biased region" description="Basic residues" evidence="1">
    <location>
        <begin position="43"/>
        <end position="54"/>
    </location>
</feature>
<evidence type="ECO:0000313" key="2">
    <source>
        <dbReference type="EMBL" id="MFC6893454.1"/>
    </source>
</evidence>
<name>A0ABD5UV61_9EURY</name>
<evidence type="ECO:0000256" key="1">
    <source>
        <dbReference type="SAM" id="MobiDB-lite"/>
    </source>
</evidence>
<dbReference type="RefSeq" id="WP_379745200.1">
    <property type="nucleotide sequence ID" value="NZ_JBHSVN010000001.1"/>
</dbReference>
<reference evidence="2 3" key="1">
    <citation type="journal article" date="2019" name="Int. J. Syst. Evol. Microbiol.">
        <title>The Global Catalogue of Microorganisms (GCM) 10K type strain sequencing project: providing services to taxonomists for standard genome sequencing and annotation.</title>
        <authorList>
            <consortium name="The Broad Institute Genomics Platform"/>
            <consortium name="The Broad Institute Genome Sequencing Center for Infectious Disease"/>
            <person name="Wu L."/>
            <person name="Ma J."/>
        </authorList>
    </citation>
    <scope>NUCLEOTIDE SEQUENCE [LARGE SCALE GENOMIC DNA]</scope>
    <source>
        <strain evidence="2 3">SKJ47</strain>
    </source>
</reference>
<dbReference type="AlphaFoldDB" id="A0ABD5UV61"/>
<feature type="region of interest" description="Disordered" evidence="1">
    <location>
        <begin position="35"/>
        <end position="64"/>
    </location>
</feature>
<proteinExistence type="predicted"/>
<comment type="caution">
    <text evidence="2">The sequence shown here is derived from an EMBL/GenBank/DDBJ whole genome shotgun (WGS) entry which is preliminary data.</text>
</comment>
<keyword evidence="3" id="KW-1185">Reference proteome</keyword>
<sequence length="64" mass="6678">MDSDSPASVSVAGRPIAFAKPGTFTFTVTGDCTDRSGLDATRVRRGYRGPSGHRRLPDGEGVPA</sequence>
<organism evidence="2 3">
    <name type="scientific">Halopenitus salinus</name>
    <dbReference type="NCBI Taxonomy" id="1198295"/>
    <lineage>
        <taxon>Archaea</taxon>
        <taxon>Methanobacteriati</taxon>
        <taxon>Methanobacteriota</taxon>
        <taxon>Stenosarchaea group</taxon>
        <taxon>Halobacteria</taxon>
        <taxon>Halobacteriales</taxon>
        <taxon>Haloferacaceae</taxon>
        <taxon>Halopenitus</taxon>
    </lineage>
</organism>
<dbReference type="Proteomes" id="UP001596296">
    <property type="component" value="Unassembled WGS sequence"/>
</dbReference>
<protein>
    <submittedName>
        <fullName evidence="2">Uncharacterized protein</fullName>
    </submittedName>
</protein>
<gene>
    <name evidence="2" type="ORF">ACFQE9_12685</name>
</gene>
<accession>A0ABD5UV61</accession>
<evidence type="ECO:0000313" key="3">
    <source>
        <dbReference type="Proteomes" id="UP001596296"/>
    </source>
</evidence>
<dbReference type="EMBL" id="JBHSXL010000009">
    <property type="protein sequence ID" value="MFC6893454.1"/>
    <property type="molecule type" value="Genomic_DNA"/>
</dbReference>